<evidence type="ECO:0000313" key="3">
    <source>
        <dbReference type="EMBL" id="KAI1516767.1"/>
    </source>
</evidence>
<reference evidence="5" key="4">
    <citation type="journal article" date="2022" name="Microb. Genom.">
        <title>A global pangenome for the wheat fungal pathogen Pyrenophora tritici-repentis and prediction of effector protein structural homology.</title>
        <authorList>
            <person name="Moolhuijzen P.M."/>
            <person name="See P.T."/>
            <person name="Shi G."/>
            <person name="Powell H.R."/>
            <person name="Cockram J."/>
            <person name="Jorgensen L.N."/>
            <person name="Benslimane H."/>
            <person name="Strelkov S.E."/>
            <person name="Turner J."/>
            <person name="Liu Z."/>
            <person name="Moffat C.S."/>
        </authorList>
    </citation>
    <scope>NUCLEOTIDE SEQUENCE [LARGE SCALE GENOMIC DNA]</scope>
</reference>
<dbReference type="Proteomes" id="UP000245464">
    <property type="component" value="Chromosome 4"/>
</dbReference>
<dbReference type="AlphaFoldDB" id="A0A2W1H7E1"/>
<dbReference type="Proteomes" id="UP000249757">
    <property type="component" value="Unassembled WGS sequence"/>
</dbReference>
<dbReference type="EMBL" id="NRDI02000004">
    <property type="protein sequence ID" value="KAI1516767.1"/>
    <property type="molecule type" value="Genomic_DNA"/>
</dbReference>
<keyword evidence="5" id="KW-1185">Reference proteome</keyword>
<evidence type="ECO:0000313" key="4">
    <source>
        <dbReference type="Proteomes" id="UP000245464"/>
    </source>
</evidence>
<accession>A0A2W1H7E1</accession>
<evidence type="ECO:0000313" key="2">
    <source>
        <dbReference type="EMBL" id="KAF7572364.1"/>
    </source>
</evidence>
<comment type="caution">
    <text evidence="3">The sequence shown here is derived from an EMBL/GenBank/DDBJ whole genome shotgun (WGS) entry which is preliminary data.</text>
</comment>
<dbReference type="EMBL" id="NQIK02000004">
    <property type="protein sequence ID" value="KAF7572364.1"/>
    <property type="molecule type" value="Genomic_DNA"/>
</dbReference>
<gene>
    <name evidence="3" type="ORF">Ptr86124_003704</name>
    <name evidence="2" type="ORF">PtrM4_098640</name>
</gene>
<feature type="compositionally biased region" description="Basic and acidic residues" evidence="1">
    <location>
        <begin position="260"/>
        <end position="275"/>
    </location>
</feature>
<proteinExistence type="predicted"/>
<dbReference type="OrthoDB" id="5418632at2759"/>
<reference evidence="3" key="2">
    <citation type="submission" date="2021-05" db="EMBL/GenBank/DDBJ databases">
        <authorList>
            <person name="Moolhuijzen P.M."/>
            <person name="Moffat C.S."/>
        </authorList>
    </citation>
    <scope>NUCLEOTIDE SEQUENCE</scope>
    <source>
        <strain evidence="3">86-124</strain>
    </source>
</reference>
<reference evidence="3" key="3">
    <citation type="journal article" date="2022" name="bioRxiv">
        <title>A global pangenome for the wheat fungal pathogen Pyrenophora tritici-repentis and prediction of effector protein structural homology.</title>
        <authorList>
            <person name="Moolhuijzen P."/>
            <person name="See P.T."/>
            <person name="Shi G."/>
            <person name="Powell H.R."/>
            <person name="Cockram J."/>
            <person name="Jorgensen L.N."/>
            <person name="Benslimane H."/>
            <person name="Strelkov S.E."/>
            <person name="Turner J."/>
            <person name="Liu Z."/>
            <person name="Moffat C.S."/>
        </authorList>
    </citation>
    <scope>NUCLEOTIDE SEQUENCE</scope>
    <source>
        <strain evidence="3">86-124</strain>
    </source>
</reference>
<organism evidence="3 5">
    <name type="scientific">Pyrenophora tritici-repentis</name>
    <dbReference type="NCBI Taxonomy" id="45151"/>
    <lineage>
        <taxon>Eukaryota</taxon>
        <taxon>Fungi</taxon>
        <taxon>Dikarya</taxon>
        <taxon>Ascomycota</taxon>
        <taxon>Pezizomycotina</taxon>
        <taxon>Dothideomycetes</taxon>
        <taxon>Pleosporomycetidae</taxon>
        <taxon>Pleosporales</taxon>
        <taxon>Pleosporineae</taxon>
        <taxon>Pleosporaceae</taxon>
        <taxon>Pyrenophora</taxon>
    </lineage>
</organism>
<feature type="region of interest" description="Disordered" evidence="1">
    <location>
        <begin position="206"/>
        <end position="290"/>
    </location>
</feature>
<reference evidence="2 4" key="1">
    <citation type="journal article" date="2018" name="BMC Genomics">
        <title>Comparative genomics of the wheat fungal pathogen Pyrenophora tritici-repentis reveals chromosomal variations and genome plasticity.</title>
        <authorList>
            <person name="Moolhuijzen P."/>
            <person name="See P.T."/>
            <person name="Hane J.K."/>
            <person name="Shi G."/>
            <person name="Liu Z."/>
            <person name="Oliver R.P."/>
            <person name="Moffat C.S."/>
        </authorList>
    </citation>
    <scope>NUCLEOTIDE SEQUENCE [LARGE SCALE GENOMIC DNA]</scope>
    <source>
        <strain evidence="2">M4</strain>
    </source>
</reference>
<name>A0A2W1H7E1_9PLEO</name>
<protein>
    <submittedName>
        <fullName evidence="3">Uncharacterized protein</fullName>
    </submittedName>
</protein>
<evidence type="ECO:0000313" key="5">
    <source>
        <dbReference type="Proteomes" id="UP000249757"/>
    </source>
</evidence>
<feature type="compositionally biased region" description="Basic and acidic residues" evidence="1">
    <location>
        <begin position="237"/>
        <end position="251"/>
    </location>
</feature>
<evidence type="ECO:0000256" key="1">
    <source>
        <dbReference type="SAM" id="MobiDB-lite"/>
    </source>
</evidence>
<sequence>MAAAFVEALNGLKVAPKPLQQFTSQNTFAEFYSSSFPVFALGSGVSNSDLQQATRVINQQAEADLGYEESELAEMGYAAAVPEPWQLHERSAPDAARWYHEEFNKDGPRSANDPQWYPLGFLGIISSDWMETGAVLVFYDARHQHPTDEPVAVKAFVLDPEKIGPAVISLRQGDDDYENVKRNSAKELTTTAAIGAAALYYTTTESASPASPASPDPPNTTHSVHRHESAYASDVPKPVEDRHGDSVEKHSIAAHKNQNKVREGKFSGKEFDNHVQTHSPGKPGGDFEKR</sequence>